<evidence type="ECO:0000313" key="3">
    <source>
        <dbReference type="EMBL" id="SMF15213.1"/>
    </source>
</evidence>
<evidence type="ECO:0000259" key="2">
    <source>
        <dbReference type="Pfam" id="PF04892"/>
    </source>
</evidence>
<keyword evidence="1" id="KW-0472">Membrane</keyword>
<feature type="transmembrane region" description="Helical" evidence="1">
    <location>
        <begin position="13"/>
        <end position="32"/>
    </location>
</feature>
<gene>
    <name evidence="3" type="ORF">SAMN02744124_01568</name>
</gene>
<organism evidence="3 4">
    <name type="scientific">Paenibacillus barengoltzii J12</name>
    <dbReference type="NCBI Taxonomy" id="935846"/>
    <lineage>
        <taxon>Bacteria</taxon>
        <taxon>Bacillati</taxon>
        <taxon>Bacillota</taxon>
        <taxon>Bacilli</taxon>
        <taxon>Bacillales</taxon>
        <taxon>Paenibacillaceae</taxon>
        <taxon>Paenibacillus</taxon>
    </lineage>
</organism>
<dbReference type="RefSeq" id="WP_176221911.1">
    <property type="nucleotide sequence ID" value="NZ_FXAE01000011.1"/>
</dbReference>
<feature type="transmembrane region" description="Helical" evidence="1">
    <location>
        <begin position="142"/>
        <end position="158"/>
    </location>
</feature>
<proteinExistence type="predicted"/>
<dbReference type="InterPro" id="IPR053150">
    <property type="entry name" value="Teicoplanin_resist-assoc"/>
</dbReference>
<dbReference type="PANTHER" id="PTHR36834:SF1">
    <property type="entry name" value="INTEGRAL MEMBRANE PROTEIN"/>
    <property type="match status" value="1"/>
</dbReference>
<feature type="transmembrane region" description="Helical" evidence="1">
    <location>
        <begin position="111"/>
        <end position="136"/>
    </location>
</feature>
<dbReference type="Pfam" id="PF04892">
    <property type="entry name" value="VanZ"/>
    <property type="match status" value="1"/>
</dbReference>
<dbReference type="EMBL" id="FXAE01000011">
    <property type="protein sequence ID" value="SMF15213.1"/>
    <property type="molecule type" value="Genomic_DNA"/>
</dbReference>
<keyword evidence="4" id="KW-1185">Reference proteome</keyword>
<keyword evidence="1" id="KW-1133">Transmembrane helix</keyword>
<protein>
    <submittedName>
        <fullName evidence="3">Glycopeptide antibiotics resistance protein</fullName>
    </submittedName>
</protein>
<keyword evidence="1" id="KW-0812">Transmembrane</keyword>
<dbReference type="InterPro" id="IPR006976">
    <property type="entry name" value="VanZ-like"/>
</dbReference>
<evidence type="ECO:0000313" key="4">
    <source>
        <dbReference type="Proteomes" id="UP000192939"/>
    </source>
</evidence>
<sequence length="174" mass="19660">MEPMGAQRWRKDVSIRVLFALYICLLVKIILLKFHPMEPAWLWGRLLSNLHSPDFLGQRLQAGNLVPLREITRSLKGMTAHEMINLFGNVLIFMPFGILLGLVFRHKDITWIVTLVYAFAASFSLECAQLLLAIGQFDVDDLILNTGGALLGYFVYRIRSAALKQQGGVRTEEG</sequence>
<evidence type="ECO:0000256" key="1">
    <source>
        <dbReference type="SAM" id="Phobius"/>
    </source>
</evidence>
<feature type="transmembrane region" description="Helical" evidence="1">
    <location>
        <begin position="83"/>
        <end position="104"/>
    </location>
</feature>
<comment type="caution">
    <text evidence="3">The sequence shown here is derived from an EMBL/GenBank/DDBJ whole genome shotgun (WGS) entry which is preliminary data.</text>
</comment>
<reference evidence="3 4" key="1">
    <citation type="submission" date="2017-04" db="EMBL/GenBank/DDBJ databases">
        <authorList>
            <person name="Varghese N."/>
            <person name="Submissions S."/>
        </authorList>
    </citation>
    <scope>NUCLEOTIDE SEQUENCE [LARGE SCALE GENOMIC DNA]</scope>
    <source>
        <strain evidence="3 4">J12</strain>
    </source>
</reference>
<accession>A0ABY1LVU2</accession>
<dbReference type="Proteomes" id="UP000192939">
    <property type="component" value="Unassembled WGS sequence"/>
</dbReference>
<dbReference type="PANTHER" id="PTHR36834">
    <property type="entry name" value="MEMBRANE PROTEIN-RELATED"/>
    <property type="match status" value="1"/>
</dbReference>
<name>A0ABY1LVU2_9BACL</name>
<feature type="domain" description="VanZ-like" evidence="2">
    <location>
        <begin position="19"/>
        <end position="158"/>
    </location>
</feature>